<evidence type="ECO:0000313" key="3">
    <source>
        <dbReference type="EMBL" id="QCP14189.1"/>
    </source>
</evidence>
<feature type="region of interest" description="Disordered" evidence="1">
    <location>
        <begin position="132"/>
        <end position="151"/>
    </location>
</feature>
<keyword evidence="4" id="KW-1185">Reference proteome</keyword>
<gene>
    <name evidence="3" type="ORF">FCL38_30065</name>
    <name evidence="2" type="ORF">FHS02_002836</name>
</gene>
<reference evidence="2 5" key="2">
    <citation type="submission" date="2020-08" db="EMBL/GenBank/DDBJ databases">
        <title>Genomic Encyclopedia of Type Strains, Phase III (KMG-III): the genomes of soil and plant-associated and newly described type strains.</title>
        <authorList>
            <person name="Whitman W."/>
        </authorList>
    </citation>
    <scope>NUCLEOTIDE SEQUENCE [LARGE SCALE GENOMIC DNA]</scope>
    <source>
        <strain evidence="2 5">CECT 7753</strain>
    </source>
</reference>
<reference evidence="3 4" key="1">
    <citation type="submission" date="2019-05" db="EMBL/GenBank/DDBJ databases">
        <title>Draft Genome Sequences of Six Type Strains of the Genus Massilia.</title>
        <authorList>
            <person name="Miess H."/>
            <person name="Frediansyhah A."/>
            <person name="Gross H."/>
        </authorList>
    </citation>
    <scope>NUCLEOTIDE SEQUENCE [LARGE SCALE GENOMIC DNA]</scope>
    <source>
        <strain evidence="3 4">DSMZ 26121</strain>
    </source>
</reference>
<dbReference type="InterPro" id="IPR032871">
    <property type="entry name" value="AHH_dom_containing"/>
</dbReference>
<evidence type="ECO:0000313" key="4">
    <source>
        <dbReference type="Proteomes" id="UP000298763"/>
    </source>
</evidence>
<dbReference type="RefSeq" id="WP_137316961.1">
    <property type="nucleotide sequence ID" value="NZ_CP040017.1"/>
</dbReference>
<dbReference type="Pfam" id="PF14412">
    <property type="entry name" value="AHH"/>
    <property type="match status" value="1"/>
</dbReference>
<name>A0A4P8HVS7_9BURK</name>
<evidence type="ECO:0000313" key="5">
    <source>
        <dbReference type="Proteomes" id="UP000584325"/>
    </source>
</evidence>
<protein>
    <submittedName>
        <fullName evidence="2">Uncharacterized protein</fullName>
    </submittedName>
</protein>
<organism evidence="2 5">
    <name type="scientific">Pseudoduganella umbonata</name>
    <dbReference type="NCBI Taxonomy" id="864828"/>
    <lineage>
        <taxon>Bacteria</taxon>
        <taxon>Pseudomonadati</taxon>
        <taxon>Pseudomonadota</taxon>
        <taxon>Betaproteobacteria</taxon>
        <taxon>Burkholderiales</taxon>
        <taxon>Oxalobacteraceae</taxon>
        <taxon>Telluria group</taxon>
        <taxon>Pseudoduganella</taxon>
    </lineage>
</organism>
<dbReference type="Proteomes" id="UP000298763">
    <property type="component" value="Chromosome"/>
</dbReference>
<accession>A0A4P8HVS7</accession>
<proteinExistence type="predicted"/>
<sequence length="267" mass="29883">MVFLESRKRRSETRNIFFTAIGNLLERGFQLTRLIPYPVGHELRGKSAKDTQYLSTLMRRTDKSLMPHHPRHHGVTMQAHHVISAKAVVLAGPSIGDRLEDFGYNINIPGNLVFIPSTLQGACLLQVQPHRGNHTATDAPDIDNNRDPSYHEGVSQRISRLMDVLEEKCGDPGVDVKELVENELNKVSRVIINLIQRKPSQAKLTKLFANFQPGNPKGCGGAKKSVNDISAPICPVHRNHTGRWAPGQENENITYQFKETYQLIAGQ</sequence>
<evidence type="ECO:0000256" key="1">
    <source>
        <dbReference type="SAM" id="MobiDB-lite"/>
    </source>
</evidence>
<dbReference type="EMBL" id="JACHXS010000004">
    <property type="protein sequence ID" value="MBB3222026.1"/>
    <property type="molecule type" value="Genomic_DNA"/>
</dbReference>
<evidence type="ECO:0000313" key="2">
    <source>
        <dbReference type="EMBL" id="MBB3222026.1"/>
    </source>
</evidence>
<dbReference type="Proteomes" id="UP000584325">
    <property type="component" value="Unassembled WGS sequence"/>
</dbReference>
<dbReference type="OrthoDB" id="5896307at2"/>
<dbReference type="AlphaFoldDB" id="A0A4P8HVS7"/>
<dbReference type="EMBL" id="CP040017">
    <property type="protein sequence ID" value="QCP14189.1"/>
    <property type="molecule type" value="Genomic_DNA"/>
</dbReference>